<dbReference type="Proteomes" id="UP001344658">
    <property type="component" value="Unassembled WGS sequence"/>
</dbReference>
<sequence>MADALDAVEAITDREARVLAQSQALAEQAERAARWKAERDQLIVDLRTDGVSFRKIAARTGVSLGTVQDVLRGHSGPWGTRPRVEEEGSRG</sequence>
<dbReference type="EMBL" id="JAZEWV010000002">
    <property type="protein sequence ID" value="MEE4541015.1"/>
    <property type="molecule type" value="Genomic_DNA"/>
</dbReference>
<dbReference type="RefSeq" id="WP_330792910.1">
    <property type="nucleotide sequence ID" value="NZ_JAZEWV010000002.1"/>
</dbReference>
<name>A0ABU7P5C6_9ACTN</name>
<keyword evidence="2" id="KW-1185">Reference proteome</keyword>
<protein>
    <submittedName>
        <fullName evidence="1">Uncharacterized protein</fullName>
    </submittedName>
</protein>
<evidence type="ECO:0000313" key="1">
    <source>
        <dbReference type="EMBL" id="MEE4541015.1"/>
    </source>
</evidence>
<dbReference type="InterPro" id="IPR036388">
    <property type="entry name" value="WH-like_DNA-bd_sf"/>
</dbReference>
<organism evidence="1 2">
    <name type="scientific">Actinacidiphila polyblastidii</name>
    <dbReference type="NCBI Taxonomy" id="3110430"/>
    <lineage>
        <taxon>Bacteria</taxon>
        <taxon>Bacillati</taxon>
        <taxon>Actinomycetota</taxon>
        <taxon>Actinomycetes</taxon>
        <taxon>Kitasatosporales</taxon>
        <taxon>Streptomycetaceae</taxon>
        <taxon>Actinacidiphila</taxon>
    </lineage>
</organism>
<proteinExistence type="predicted"/>
<accession>A0ABU7P5C6</accession>
<reference evidence="1 2" key="1">
    <citation type="submission" date="2023-12" db="EMBL/GenBank/DDBJ databases">
        <title>Streptomyces sp. V4-01.</title>
        <authorList>
            <person name="Somphong A."/>
            <person name="Phongsopitanun W."/>
        </authorList>
    </citation>
    <scope>NUCLEOTIDE SEQUENCE [LARGE SCALE GENOMIC DNA]</scope>
    <source>
        <strain evidence="1 2">V4-01</strain>
    </source>
</reference>
<evidence type="ECO:0000313" key="2">
    <source>
        <dbReference type="Proteomes" id="UP001344658"/>
    </source>
</evidence>
<comment type="caution">
    <text evidence="1">The sequence shown here is derived from an EMBL/GenBank/DDBJ whole genome shotgun (WGS) entry which is preliminary data.</text>
</comment>
<dbReference type="Gene3D" id="1.10.10.10">
    <property type="entry name" value="Winged helix-like DNA-binding domain superfamily/Winged helix DNA-binding domain"/>
    <property type="match status" value="1"/>
</dbReference>
<gene>
    <name evidence="1" type="ORF">V2S66_03405</name>
</gene>